<evidence type="ECO:0000256" key="2">
    <source>
        <dbReference type="ARBA" id="ARBA00023277"/>
    </source>
</evidence>
<dbReference type="Gene3D" id="3.40.50.620">
    <property type="entry name" value="HUPs"/>
    <property type="match status" value="1"/>
</dbReference>
<proteinExistence type="predicted"/>
<dbReference type="InterPro" id="IPR029056">
    <property type="entry name" value="Ribokinase-like"/>
</dbReference>
<organism evidence="5 6">
    <name type="scientific">Urbifossiella limnaea</name>
    <dbReference type="NCBI Taxonomy" id="2528023"/>
    <lineage>
        <taxon>Bacteria</taxon>
        <taxon>Pseudomonadati</taxon>
        <taxon>Planctomycetota</taxon>
        <taxon>Planctomycetia</taxon>
        <taxon>Gemmatales</taxon>
        <taxon>Gemmataceae</taxon>
        <taxon>Urbifossiella</taxon>
    </lineage>
</organism>
<sequence>MPHPKITGLDELATVVERARAGGRRVVHCHGVFDVLHIGHVRHFEEAKKLGDILVVTLTPDRFVNKGVGRPAFTESLRAEFLASLACIDYVAVNKWPTAVDTIRLIRPDVFAKGSEFKNLQDTIGHVSQEAEAVRAVGGEVAFTEDVVFSSSGLINQYMNQYPDHVREYLAEFAGRWPAETVLAPLKAAAGLKVLVVGETIIDEYAYCEAIGKSGKEPVLATRYMSTDKFGGGVLACANHASSFADKVDVFTMLGEGMDEEPFVRSVLKSNVTPYFVEKKDSPTIVKKRFVEKYLSQKMFEVYKINDDALDERADADLCDRLRALLPNYDVVIVADYGHGMLTRNAIGVLSRHARFLAVNTQSNAGNHGFNMISKYPRADYVCLAQREVALETRTLHLTPDEMVRHVSDRLHCPKVMMTRGSNGTLYYTAPGGYHRAPAFATKVVDRVGAGDAVLCVTSLAVAAGVPADVVPLLGNVVGAEAVQILGNQRSIERIPLYRHIECLLKVHQTTKPQPAPQQFKLAG</sequence>
<dbReference type="GO" id="GO:0033785">
    <property type="term" value="F:heptose 7-phosphate kinase activity"/>
    <property type="evidence" value="ECO:0007669"/>
    <property type="project" value="TreeGrafter"/>
</dbReference>
<dbReference type="KEGG" id="uli:ETAA1_18360"/>
<dbReference type="AlphaFoldDB" id="A0A517XQW5"/>
<dbReference type="InterPro" id="IPR014729">
    <property type="entry name" value="Rossmann-like_a/b/a_fold"/>
</dbReference>
<dbReference type="InterPro" id="IPR011611">
    <property type="entry name" value="PfkB_dom"/>
</dbReference>
<evidence type="ECO:0000259" key="4">
    <source>
        <dbReference type="Pfam" id="PF01467"/>
    </source>
</evidence>
<keyword evidence="6" id="KW-1185">Reference proteome</keyword>
<dbReference type="Proteomes" id="UP000319576">
    <property type="component" value="Chromosome"/>
</dbReference>
<dbReference type="EMBL" id="CP036273">
    <property type="protein sequence ID" value="QDU19897.1"/>
    <property type="molecule type" value="Genomic_DNA"/>
</dbReference>
<dbReference type="Gene3D" id="3.40.1190.20">
    <property type="match status" value="1"/>
</dbReference>
<reference evidence="5 6" key="1">
    <citation type="submission" date="2019-02" db="EMBL/GenBank/DDBJ databases">
        <title>Deep-cultivation of Planctomycetes and their phenomic and genomic characterization uncovers novel biology.</title>
        <authorList>
            <person name="Wiegand S."/>
            <person name="Jogler M."/>
            <person name="Boedeker C."/>
            <person name="Pinto D."/>
            <person name="Vollmers J."/>
            <person name="Rivas-Marin E."/>
            <person name="Kohn T."/>
            <person name="Peeters S.H."/>
            <person name="Heuer A."/>
            <person name="Rast P."/>
            <person name="Oberbeckmann S."/>
            <person name="Bunk B."/>
            <person name="Jeske O."/>
            <person name="Meyerdierks A."/>
            <person name="Storesund J.E."/>
            <person name="Kallscheuer N."/>
            <person name="Luecker S."/>
            <person name="Lage O.M."/>
            <person name="Pohl T."/>
            <person name="Merkel B.J."/>
            <person name="Hornburger P."/>
            <person name="Mueller R.-W."/>
            <person name="Bruemmer F."/>
            <person name="Labrenz M."/>
            <person name="Spormann A.M."/>
            <person name="Op den Camp H."/>
            <person name="Overmann J."/>
            <person name="Amann R."/>
            <person name="Jetten M.S.M."/>
            <person name="Mascher T."/>
            <person name="Medema M.H."/>
            <person name="Devos D.P."/>
            <person name="Kaster A.-K."/>
            <person name="Ovreas L."/>
            <person name="Rohde M."/>
            <person name="Galperin M.Y."/>
            <person name="Jogler C."/>
        </authorList>
    </citation>
    <scope>NUCLEOTIDE SEQUENCE [LARGE SCALE GENOMIC DNA]</scope>
    <source>
        <strain evidence="5 6">ETA_A1</strain>
    </source>
</reference>
<evidence type="ECO:0000256" key="1">
    <source>
        <dbReference type="ARBA" id="ARBA00023268"/>
    </source>
</evidence>
<dbReference type="Pfam" id="PF01467">
    <property type="entry name" value="CTP_transf_like"/>
    <property type="match status" value="1"/>
</dbReference>
<evidence type="ECO:0000313" key="5">
    <source>
        <dbReference type="EMBL" id="QDU19897.1"/>
    </source>
</evidence>
<feature type="domain" description="Carbohydrate kinase PfkB" evidence="3">
    <location>
        <begin position="193"/>
        <end position="492"/>
    </location>
</feature>
<dbReference type="PANTHER" id="PTHR46969">
    <property type="entry name" value="BIFUNCTIONAL PROTEIN HLDE"/>
    <property type="match status" value="1"/>
</dbReference>
<keyword evidence="2" id="KW-0119">Carbohydrate metabolism</keyword>
<keyword evidence="1" id="KW-0511">Multifunctional enzyme</keyword>
<accession>A0A517XQW5</accession>
<dbReference type="InterPro" id="IPR004821">
    <property type="entry name" value="Cyt_trans-like"/>
</dbReference>
<dbReference type="NCBIfam" id="TIGR00125">
    <property type="entry name" value="cyt_tran_rel"/>
    <property type="match status" value="1"/>
</dbReference>
<dbReference type="GO" id="GO:0005829">
    <property type="term" value="C:cytosol"/>
    <property type="evidence" value="ECO:0007669"/>
    <property type="project" value="TreeGrafter"/>
</dbReference>
<evidence type="ECO:0000259" key="3">
    <source>
        <dbReference type="Pfam" id="PF00294"/>
    </source>
</evidence>
<dbReference type="Pfam" id="PF00294">
    <property type="entry name" value="PfkB"/>
    <property type="match status" value="1"/>
</dbReference>
<dbReference type="PANTHER" id="PTHR46969:SF1">
    <property type="entry name" value="BIFUNCTIONAL PROTEIN HLDE"/>
    <property type="match status" value="1"/>
</dbReference>
<evidence type="ECO:0000313" key="6">
    <source>
        <dbReference type="Proteomes" id="UP000319576"/>
    </source>
</evidence>
<dbReference type="RefSeq" id="WP_145236564.1">
    <property type="nucleotide sequence ID" value="NZ_CP036273.1"/>
</dbReference>
<dbReference type="GO" id="GO:0033786">
    <property type="term" value="F:heptose-1-phosphate adenylyltransferase activity"/>
    <property type="evidence" value="ECO:0007669"/>
    <property type="project" value="TreeGrafter"/>
</dbReference>
<gene>
    <name evidence="5" type="primary">hldE_1</name>
    <name evidence="5" type="ORF">ETAA1_18360</name>
</gene>
<name>A0A517XQW5_9BACT</name>
<dbReference type="SUPFAM" id="SSF53613">
    <property type="entry name" value="Ribokinase-like"/>
    <property type="match status" value="1"/>
</dbReference>
<feature type="domain" description="Cytidyltransferase-like" evidence="4">
    <location>
        <begin position="30"/>
        <end position="133"/>
    </location>
</feature>
<dbReference type="SUPFAM" id="SSF52374">
    <property type="entry name" value="Nucleotidylyl transferase"/>
    <property type="match status" value="1"/>
</dbReference>
<dbReference type="OrthoDB" id="9802794at2"/>
<protein>
    <submittedName>
        <fullName evidence="5">Bifunctional protein HldE</fullName>
    </submittedName>
</protein>